<dbReference type="Pfam" id="PF07228">
    <property type="entry name" value="SpoIIE"/>
    <property type="match status" value="1"/>
</dbReference>
<feature type="modified residue" description="4-aspartylphosphate" evidence="2">
    <location>
        <position position="63"/>
    </location>
</feature>
<accession>A0ABT6FBD1</accession>
<dbReference type="RefSeq" id="WP_277861242.1">
    <property type="nucleotide sequence ID" value="NZ_JARRAG010000002.1"/>
</dbReference>
<gene>
    <name evidence="4" type="ORF">PZE19_13980</name>
</gene>
<evidence type="ECO:0000313" key="5">
    <source>
        <dbReference type="Proteomes" id="UP001216907"/>
    </source>
</evidence>
<dbReference type="Gene3D" id="3.60.40.10">
    <property type="entry name" value="PPM-type phosphatase domain"/>
    <property type="match status" value="1"/>
</dbReference>
<keyword evidence="2" id="KW-0597">Phosphoprotein</keyword>
<evidence type="ECO:0000313" key="4">
    <source>
        <dbReference type="EMBL" id="MDG3004891.1"/>
    </source>
</evidence>
<dbReference type="PANTHER" id="PTHR43156:SF2">
    <property type="entry name" value="STAGE II SPORULATION PROTEIN E"/>
    <property type="match status" value="1"/>
</dbReference>
<keyword evidence="1" id="KW-0378">Hydrolase</keyword>
<dbReference type="InterPro" id="IPR001932">
    <property type="entry name" value="PPM-type_phosphatase-like_dom"/>
</dbReference>
<sequence length="400" mass="44668">MSNDAHFTEHKITVLLIDDQAMIGEAVRRMLAGEADIEFHSCRDATRALDEAARIKPTVILQDLVMPDIDGLTLVKNFRAQEQTRDVPMIVLSTKEEPAVKAEAFALGANDYVVKLPDRLELIARIRYHSRGYIALLQRNEAYTALQESQKRLSDEVRQAERYVESLLPEKLKKGKILTDWRFVPSAELGGDSFGYHWLDDDHFAFYLLDVSGHGVGAALLSVSAMNALRSQALPNTDFRNPSQVLYALNNAFQMDQQNGLYFTIWYGVFHKSTRRVVYSGGGHPPAVLIDGPSRDAVKLEMLESRGPMIGAMTDMEYASGETTLSDFARVYLFSDGAYEIERADGTLWPFGEFMAFMGQGPFDDPAAPKMDALVAHGRALMGHDDFADDLSMVELTFLP</sequence>
<dbReference type="SMART" id="SM00331">
    <property type="entry name" value="PP2C_SIG"/>
    <property type="match status" value="1"/>
</dbReference>
<evidence type="ECO:0000259" key="3">
    <source>
        <dbReference type="PROSITE" id="PS50110"/>
    </source>
</evidence>
<dbReference type="InterPro" id="IPR036457">
    <property type="entry name" value="PPM-type-like_dom_sf"/>
</dbReference>
<feature type="domain" description="Response regulatory" evidence="3">
    <location>
        <begin position="13"/>
        <end position="130"/>
    </location>
</feature>
<dbReference type="PROSITE" id="PS50110">
    <property type="entry name" value="RESPONSE_REGULATORY"/>
    <property type="match status" value="1"/>
</dbReference>
<dbReference type="InterPro" id="IPR001789">
    <property type="entry name" value="Sig_transdc_resp-reg_receiver"/>
</dbReference>
<dbReference type="Pfam" id="PF00072">
    <property type="entry name" value="Response_reg"/>
    <property type="match status" value="1"/>
</dbReference>
<dbReference type="SUPFAM" id="SSF52172">
    <property type="entry name" value="CheY-like"/>
    <property type="match status" value="1"/>
</dbReference>
<comment type="caution">
    <text evidence="4">The sequence shown here is derived from an EMBL/GenBank/DDBJ whole genome shotgun (WGS) entry which is preliminary data.</text>
</comment>
<dbReference type="SMART" id="SM00448">
    <property type="entry name" value="REC"/>
    <property type="match status" value="1"/>
</dbReference>
<protein>
    <submittedName>
        <fullName evidence="4">SpoIIE family protein phosphatase</fullName>
    </submittedName>
</protein>
<dbReference type="Proteomes" id="UP001216907">
    <property type="component" value="Unassembled WGS sequence"/>
</dbReference>
<dbReference type="InterPro" id="IPR052016">
    <property type="entry name" value="Bact_Sigma-Reg"/>
</dbReference>
<proteinExistence type="predicted"/>
<evidence type="ECO:0000256" key="1">
    <source>
        <dbReference type="ARBA" id="ARBA00022801"/>
    </source>
</evidence>
<dbReference type="Gene3D" id="3.40.50.2300">
    <property type="match status" value="1"/>
</dbReference>
<dbReference type="EMBL" id="JARRAG010000002">
    <property type="protein sequence ID" value="MDG3004891.1"/>
    <property type="molecule type" value="Genomic_DNA"/>
</dbReference>
<dbReference type="InterPro" id="IPR011006">
    <property type="entry name" value="CheY-like_superfamily"/>
</dbReference>
<keyword evidence="5" id="KW-1185">Reference proteome</keyword>
<name>A0ABT6FBD1_9BACT</name>
<dbReference type="PANTHER" id="PTHR43156">
    <property type="entry name" value="STAGE II SPORULATION PROTEIN E-RELATED"/>
    <property type="match status" value="1"/>
</dbReference>
<evidence type="ECO:0000256" key="2">
    <source>
        <dbReference type="PROSITE-ProRule" id="PRU00169"/>
    </source>
</evidence>
<organism evidence="4 5">
    <name type="scientific">Paludisphaera mucosa</name>
    <dbReference type="NCBI Taxonomy" id="3030827"/>
    <lineage>
        <taxon>Bacteria</taxon>
        <taxon>Pseudomonadati</taxon>
        <taxon>Planctomycetota</taxon>
        <taxon>Planctomycetia</taxon>
        <taxon>Isosphaerales</taxon>
        <taxon>Isosphaeraceae</taxon>
        <taxon>Paludisphaera</taxon>
    </lineage>
</organism>
<reference evidence="4 5" key="1">
    <citation type="submission" date="2023-03" db="EMBL/GenBank/DDBJ databases">
        <title>Paludisphaera mucosa sp. nov. a novel planctomycete from northern fen.</title>
        <authorList>
            <person name="Ivanova A."/>
        </authorList>
    </citation>
    <scope>NUCLEOTIDE SEQUENCE [LARGE SCALE GENOMIC DNA]</scope>
    <source>
        <strain evidence="4 5">Pla2</strain>
    </source>
</reference>